<evidence type="ECO:0000313" key="3">
    <source>
        <dbReference type="Proteomes" id="UP000278542"/>
    </source>
</evidence>
<dbReference type="InterPro" id="IPR041318">
    <property type="entry name" value="pEK499_p136"/>
</dbReference>
<name>A0A495RH88_9GAMM</name>
<feature type="domain" description="pEK499-p136 HEPN" evidence="1">
    <location>
        <begin position="8"/>
        <end position="141"/>
    </location>
</feature>
<sequence>MVKVVTEYSNGNLDFIQRTLDILERNKDEKYNVTLLINCCIGLLVVPKEAFFDNIKTMALSQFNIDTAHLTAKNKDKNLQSIVRRMRNGITHFHLDFESRDNEINKITIKDRPSPDREFDFEITFEIKELKDFLLSLTSYLIKHHT</sequence>
<evidence type="ECO:0000313" key="2">
    <source>
        <dbReference type="EMBL" id="RKS86893.1"/>
    </source>
</evidence>
<gene>
    <name evidence="2" type="ORF">DES39_0097</name>
</gene>
<protein>
    <recommendedName>
        <fullName evidence="1">pEK499-p136 HEPN domain-containing protein</fullName>
    </recommendedName>
</protein>
<reference evidence="2 3" key="1">
    <citation type="submission" date="2018-10" db="EMBL/GenBank/DDBJ databases">
        <title>Genomic Encyclopedia of Type Strains, Phase IV (KMG-IV): sequencing the most valuable type-strain genomes for metagenomic binning, comparative biology and taxonomic classification.</title>
        <authorList>
            <person name="Goeker M."/>
        </authorList>
    </citation>
    <scope>NUCLEOTIDE SEQUENCE [LARGE SCALE GENOMIC DNA]</scope>
    <source>
        <strain evidence="2 3">DSM 22228</strain>
    </source>
</reference>
<dbReference type="Proteomes" id="UP000278542">
    <property type="component" value="Unassembled WGS sequence"/>
</dbReference>
<dbReference type="Pfam" id="PF18736">
    <property type="entry name" value="pEK499_p136"/>
    <property type="match status" value="1"/>
</dbReference>
<accession>A0A495RH88</accession>
<evidence type="ECO:0000259" key="1">
    <source>
        <dbReference type="Pfam" id="PF18736"/>
    </source>
</evidence>
<comment type="caution">
    <text evidence="2">The sequence shown here is derived from an EMBL/GenBank/DDBJ whole genome shotgun (WGS) entry which is preliminary data.</text>
</comment>
<keyword evidence="3" id="KW-1185">Reference proteome</keyword>
<proteinExistence type="predicted"/>
<dbReference type="EMBL" id="RBWY01000001">
    <property type="protein sequence ID" value="RKS86893.1"/>
    <property type="molecule type" value="Genomic_DNA"/>
</dbReference>
<organism evidence="2 3">
    <name type="scientific">Orbus hercynius</name>
    <dbReference type="NCBI Taxonomy" id="593135"/>
    <lineage>
        <taxon>Bacteria</taxon>
        <taxon>Pseudomonadati</taxon>
        <taxon>Pseudomonadota</taxon>
        <taxon>Gammaproteobacteria</taxon>
        <taxon>Orbales</taxon>
        <taxon>Orbaceae</taxon>
        <taxon>Orbus</taxon>
    </lineage>
</organism>
<dbReference type="AlphaFoldDB" id="A0A495RH88"/>